<keyword evidence="1" id="KW-0812">Transmembrane</keyword>
<keyword evidence="3" id="KW-1185">Reference proteome</keyword>
<dbReference type="EMBL" id="BLZR01000002">
    <property type="protein sequence ID" value="GFP78417.1"/>
    <property type="molecule type" value="Genomic_DNA"/>
</dbReference>
<evidence type="ECO:0000313" key="2">
    <source>
        <dbReference type="EMBL" id="GFP78417.1"/>
    </source>
</evidence>
<keyword evidence="1" id="KW-0472">Membrane</keyword>
<gene>
    <name evidence="2" type="ORF">bsdtw1_04640</name>
</gene>
<proteinExistence type="predicted"/>
<sequence>MIFLFFIFTDNYMEVIVILYQIFYNVIDISINVIVFVTNSILNPF</sequence>
<protein>
    <submittedName>
        <fullName evidence="2">Uncharacterized protein</fullName>
    </submittedName>
</protein>
<comment type="caution">
    <text evidence="2">The sequence shown here is derived from an EMBL/GenBank/DDBJ whole genome shotgun (WGS) entry which is preliminary data.</text>
</comment>
<accession>A0A6V8SML9</accession>
<evidence type="ECO:0000256" key="1">
    <source>
        <dbReference type="SAM" id="Phobius"/>
    </source>
</evidence>
<keyword evidence="1" id="KW-1133">Transmembrane helix</keyword>
<evidence type="ECO:0000313" key="3">
    <source>
        <dbReference type="Proteomes" id="UP000580568"/>
    </source>
</evidence>
<reference evidence="2 3" key="1">
    <citation type="submission" date="2020-07" db="EMBL/GenBank/DDBJ databases">
        <title>A new beta-1,3-glucan-decomposing anaerobic bacterium isolated from anoxic soil subjected to biological soil disinfestation.</title>
        <authorList>
            <person name="Ueki A."/>
            <person name="Tonouchi A."/>
        </authorList>
    </citation>
    <scope>NUCLEOTIDE SEQUENCE [LARGE SCALE GENOMIC DNA]</scope>
    <source>
        <strain evidence="2 3">TW1</strain>
    </source>
</reference>
<name>A0A6V8SML9_9CLOT</name>
<dbReference type="AlphaFoldDB" id="A0A6V8SML9"/>
<feature type="transmembrane region" description="Helical" evidence="1">
    <location>
        <begin position="22"/>
        <end position="42"/>
    </location>
</feature>
<dbReference type="Proteomes" id="UP000580568">
    <property type="component" value="Unassembled WGS sequence"/>
</dbReference>
<organism evidence="2 3">
    <name type="scientific">Clostridium fungisolvens</name>
    <dbReference type="NCBI Taxonomy" id="1604897"/>
    <lineage>
        <taxon>Bacteria</taxon>
        <taxon>Bacillati</taxon>
        <taxon>Bacillota</taxon>
        <taxon>Clostridia</taxon>
        <taxon>Eubacteriales</taxon>
        <taxon>Clostridiaceae</taxon>
        <taxon>Clostridium</taxon>
    </lineage>
</organism>